<evidence type="ECO:0000313" key="2">
    <source>
        <dbReference type="EMBL" id="CAD6444663.1"/>
    </source>
</evidence>
<accession>A0A8H2VUM2</accession>
<organism evidence="2 3">
    <name type="scientific">Sclerotinia trifoliorum</name>
    <dbReference type="NCBI Taxonomy" id="28548"/>
    <lineage>
        <taxon>Eukaryota</taxon>
        <taxon>Fungi</taxon>
        <taxon>Dikarya</taxon>
        <taxon>Ascomycota</taxon>
        <taxon>Pezizomycotina</taxon>
        <taxon>Leotiomycetes</taxon>
        <taxon>Helotiales</taxon>
        <taxon>Sclerotiniaceae</taxon>
        <taxon>Sclerotinia</taxon>
    </lineage>
</organism>
<reference evidence="2" key="1">
    <citation type="submission" date="2020-10" db="EMBL/GenBank/DDBJ databases">
        <authorList>
            <person name="Kusch S."/>
        </authorList>
    </citation>
    <scope>NUCLEOTIDE SEQUENCE</scope>
    <source>
        <strain evidence="2">SwB9</strain>
    </source>
</reference>
<dbReference type="AlphaFoldDB" id="A0A8H2VUM2"/>
<keyword evidence="3" id="KW-1185">Reference proteome</keyword>
<name>A0A8H2VUM2_9HELO</name>
<dbReference type="InterPro" id="IPR016181">
    <property type="entry name" value="Acyl_CoA_acyltransferase"/>
</dbReference>
<gene>
    <name evidence="2" type="ORF">SCLTRI_LOCUS4455</name>
</gene>
<dbReference type="SUPFAM" id="SSF55729">
    <property type="entry name" value="Acyl-CoA N-acyltransferases (Nat)"/>
    <property type="match status" value="1"/>
</dbReference>
<feature type="region of interest" description="Disordered" evidence="1">
    <location>
        <begin position="79"/>
        <end position="101"/>
    </location>
</feature>
<dbReference type="EMBL" id="CAJHIA010000012">
    <property type="protein sequence ID" value="CAD6444663.1"/>
    <property type="molecule type" value="Genomic_DNA"/>
</dbReference>
<sequence length="101" mass="12094">MVGTNRHSPQGLELGYIVNPNYWSNGYATWGLTEFLRIFWRMERMFFEKSHIPHLVAKYYSRRIDERKKSDAYCWYFDRPRSSSDETGSMVKDGKQEFSHA</sequence>
<protein>
    <submittedName>
        <fullName evidence="2">91207d38-a386-4709-ad1e-598eb93c817a-CDS</fullName>
    </submittedName>
</protein>
<evidence type="ECO:0000256" key="1">
    <source>
        <dbReference type="SAM" id="MobiDB-lite"/>
    </source>
</evidence>
<feature type="compositionally biased region" description="Basic and acidic residues" evidence="1">
    <location>
        <begin position="92"/>
        <end position="101"/>
    </location>
</feature>
<dbReference type="Gene3D" id="3.40.630.30">
    <property type="match status" value="1"/>
</dbReference>
<evidence type="ECO:0000313" key="3">
    <source>
        <dbReference type="Proteomes" id="UP000624404"/>
    </source>
</evidence>
<dbReference type="Proteomes" id="UP000624404">
    <property type="component" value="Unassembled WGS sequence"/>
</dbReference>
<proteinExistence type="predicted"/>
<comment type="caution">
    <text evidence="2">The sequence shown here is derived from an EMBL/GenBank/DDBJ whole genome shotgun (WGS) entry which is preliminary data.</text>
</comment>
<dbReference type="OrthoDB" id="4072826at2759"/>